<dbReference type="EMBL" id="LGUS01000195">
    <property type="protein sequence ID" value="KOG31585.1"/>
    <property type="molecule type" value="Genomic_DNA"/>
</dbReference>
<proteinExistence type="predicted"/>
<accession>A0A0L8L0C9</accession>
<reference evidence="3" key="1">
    <citation type="submission" date="2015-07" db="EMBL/GenBank/DDBJ databases">
        <authorList>
            <person name="Ju K.-S."/>
            <person name="Doroghazi J.R."/>
            <person name="Metcalf W.W."/>
        </authorList>
    </citation>
    <scope>NUCLEOTIDE SEQUENCE [LARGE SCALE GENOMIC DNA]</scope>
    <source>
        <strain evidence="3">NRRL 2290</strain>
    </source>
</reference>
<evidence type="ECO:0000313" key="2">
    <source>
        <dbReference type="EMBL" id="KOG31585.1"/>
    </source>
</evidence>
<organism evidence="2 3">
    <name type="scientific">Streptomyces resistomycificus</name>
    <dbReference type="NCBI Taxonomy" id="67356"/>
    <lineage>
        <taxon>Bacteria</taxon>
        <taxon>Bacillati</taxon>
        <taxon>Actinomycetota</taxon>
        <taxon>Actinomycetes</taxon>
        <taxon>Kitasatosporales</taxon>
        <taxon>Streptomycetaceae</taxon>
        <taxon>Streptomyces</taxon>
        <taxon>Streptomyces aurantiacus group</taxon>
    </lineage>
</organism>
<feature type="region of interest" description="Disordered" evidence="1">
    <location>
        <begin position="83"/>
        <end position="144"/>
    </location>
</feature>
<sequence length="144" mass="14414">MDSPRAPGIAHTPVIPRHLGDTHEGASAGASDKAAGIFGRPCPGGPAIDRAARVGDPRAALIPRPLPGWYASPLPELPTAAAAAALRPEGHTSSRPAGGDSAASLRETVAAEQAPPYLSIDPPTPLESLAYASPHSNAAEAVAA</sequence>
<dbReference type="Proteomes" id="UP000037251">
    <property type="component" value="Unassembled WGS sequence"/>
</dbReference>
<evidence type="ECO:0000313" key="3">
    <source>
        <dbReference type="Proteomes" id="UP000037251"/>
    </source>
</evidence>
<name>A0A0L8L0C9_9ACTN</name>
<dbReference type="PATRIC" id="fig|67356.5.peg.6496"/>
<evidence type="ECO:0000256" key="1">
    <source>
        <dbReference type="SAM" id="MobiDB-lite"/>
    </source>
</evidence>
<feature type="region of interest" description="Disordered" evidence="1">
    <location>
        <begin position="1"/>
        <end position="38"/>
    </location>
</feature>
<gene>
    <name evidence="2" type="ORF">ADK37_30360</name>
</gene>
<keyword evidence="3" id="KW-1185">Reference proteome</keyword>
<protein>
    <submittedName>
        <fullName evidence="2">Uncharacterized protein</fullName>
    </submittedName>
</protein>
<comment type="caution">
    <text evidence="2">The sequence shown here is derived from an EMBL/GenBank/DDBJ whole genome shotgun (WGS) entry which is preliminary data.</text>
</comment>
<dbReference type="AlphaFoldDB" id="A0A0L8L0C9"/>
<feature type="compositionally biased region" description="Low complexity" evidence="1">
    <location>
        <begin position="25"/>
        <end position="36"/>
    </location>
</feature>
<dbReference type="RefSeq" id="WP_030041588.1">
    <property type="nucleotide sequence ID" value="NZ_KL575607.1"/>
</dbReference>
<dbReference type="STRING" id="67356.AQJ84_06305"/>